<protein>
    <submittedName>
        <fullName evidence="1">Uncharacterized protein</fullName>
    </submittedName>
</protein>
<keyword evidence="2" id="KW-1185">Reference proteome</keyword>
<dbReference type="RefSeq" id="WP_190471404.1">
    <property type="nucleotide sequence ID" value="NZ_JACJSG010000012.1"/>
</dbReference>
<accession>A0ABR8D305</accession>
<name>A0ABR8D305_9NOST</name>
<evidence type="ECO:0000313" key="2">
    <source>
        <dbReference type="Proteomes" id="UP000661112"/>
    </source>
</evidence>
<reference evidence="1 2" key="1">
    <citation type="journal article" date="2020" name="ISME J.">
        <title>Comparative genomics reveals insights into cyanobacterial evolution and habitat adaptation.</title>
        <authorList>
            <person name="Chen M.Y."/>
            <person name="Teng W.K."/>
            <person name="Zhao L."/>
            <person name="Hu C.X."/>
            <person name="Zhou Y.K."/>
            <person name="Han B.P."/>
            <person name="Song L.R."/>
            <person name="Shu W.S."/>
        </authorList>
    </citation>
    <scope>NUCLEOTIDE SEQUENCE [LARGE SCALE GENOMIC DNA]</scope>
    <source>
        <strain evidence="1 2">FACHB-119</strain>
    </source>
</reference>
<gene>
    <name evidence="1" type="ORF">H6G83_10925</name>
</gene>
<evidence type="ECO:0000313" key="1">
    <source>
        <dbReference type="EMBL" id="MBD2501109.1"/>
    </source>
</evidence>
<organism evidence="1 2">
    <name type="scientific">Anabaena azotica FACHB-119</name>
    <dbReference type="NCBI Taxonomy" id="947527"/>
    <lineage>
        <taxon>Bacteria</taxon>
        <taxon>Bacillati</taxon>
        <taxon>Cyanobacteriota</taxon>
        <taxon>Cyanophyceae</taxon>
        <taxon>Nostocales</taxon>
        <taxon>Nostocaceae</taxon>
        <taxon>Anabaena</taxon>
        <taxon>Anabaena azotica</taxon>
    </lineage>
</organism>
<proteinExistence type="predicted"/>
<comment type="caution">
    <text evidence="1">The sequence shown here is derived from an EMBL/GenBank/DDBJ whole genome shotgun (WGS) entry which is preliminary data.</text>
</comment>
<dbReference type="Proteomes" id="UP000661112">
    <property type="component" value="Unassembled WGS sequence"/>
</dbReference>
<sequence>MAQPSLPESVDKSVQPSHQEIQEVLQQLLEIPCTPQFRLNGEIQRTVRRYWVEWH</sequence>
<dbReference type="EMBL" id="JACJSG010000012">
    <property type="protein sequence ID" value="MBD2501109.1"/>
    <property type="molecule type" value="Genomic_DNA"/>
</dbReference>